<keyword evidence="4" id="KW-0408">Iron</keyword>
<evidence type="ECO:0000313" key="10">
    <source>
        <dbReference type="EMBL" id="PNH06003.1"/>
    </source>
</evidence>
<keyword evidence="11" id="KW-1185">Reference proteome</keyword>
<comment type="subcellular location">
    <subcellularLocation>
        <location evidence="1">Mitochondrion</location>
    </subcellularLocation>
</comment>
<dbReference type="GO" id="GO:0051536">
    <property type="term" value="F:iron-sulfur cluster binding"/>
    <property type="evidence" value="ECO:0007669"/>
    <property type="project" value="UniProtKB-KW"/>
</dbReference>
<proteinExistence type="predicted"/>
<feature type="transmembrane region" description="Helical" evidence="9">
    <location>
        <begin position="424"/>
        <end position="443"/>
    </location>
</feature>
<keyword evidence="9" id="KW-1133">Transmembrane helix</keyword>
<keyword evidence="9" id="KW-0472">Membrane</keyword>
<dbReference type="AlphaFoldDB" id="A0A2J8A0E1"/>
<keyword evidence="9" id="KW-0812">Transmembrane</keyword>
<evidence type="ECO:0000256" key="8">
    <source>
        <dbReference type="SAM" id="MobiDB-lite"/>
    </source>
</evidence>
<dbReference type="GO" id="GO:0046872">
    <property type="term" value="F:metal ion binding"/>
    <property type="evidence" value="ECO:0007669"/>
    <property type="project" value="UniProtKB-KW"/>
</dbReference>
<dbReference type="OrthoDB" id="421327at2759"/>
<evidence type="ECO:0000256" key="4">
    <source>
        <dbReference type="ARBA" id="ARBA00023004"/>
    </source>
</evidence>
<name>A0A2J8A0E1_9CHLO</name>
<evidence type="ECO:0000256" key="6">
    <source>
        <dbReference type="ARBA" id="ARBA00023128"/>
    </source>
</evidence>
<dbReference type="GO" id="GO:0003735">
    <property type="term" value="F:structural constituent of ribosome"/>
    <property type="evidence" value="ECO:0007669"/>
    <property type="project" value="TreeGrafter"/>
</dbReference>
<dbReference type="GO" id="GO:0006412">
    <property type="term" value="P:translation"/>
    <property type="evidence" value="ECO:0007669"/>
    <property type="project" value="InterPro"/>
</dbReference>
<dbReference type="Pfam" id="PF09243">
    <property type="entry name" value="Rsm22"/>
    <property type="match status" value="2"/>
</dbReference>
<dbReference type="GO" id="GO:0008168">
    <property type="term" value="F:methyltransferase activity"/>
    <property type="evidence" value="ECO:0007669"/>
    <property type="project" value="UniProtKB-KW"/>
</dbReference>
<comment type="caution">
    <text evidence="10">The sequence shown here is derived from an EMBL/GenBank/DDBJ whole genome shotgun (WGS) entry which is preliminary data.</text>
</comment>
<gene>
    <name evidence="10" type="ORF">TSOC_007664</name>
</gene>
<evidence type="ECO:0000256" key="1">
    <source>
        <dbReference type="ARBA" id="ARBA00004173"/>
    </source>
</evidence>
<feature type="region of interest" description="Disordered" evidence="8">
    <location>
        <begin position="169"/>
        <end position="197"/>
    </location>
</feature>
<keyword evidence="6" id="KW-0496">Mitochondrion</keyword>
<dbReference type="InterPro" id="IPR015324">
    <property type="entry name" value="Ribosomal_Rsm22-like"/>
</dbReference>
<keyword evidence="5" id="KW-0411">Iron-sulfur</keyword>
<sequence>MTYQYQREPGCTKLSVLGRSPFLTPTEERAEAERARRALAAPGSEGIAAGQQSDHLLLVAAYRLWRVASSYKHGGGPKAAALVAKRHFLHTQTLEALSEMRCQLAAMLADARLVQPGGGGGYGGRGGGGGDGEGGGGGGKAAMAAAAQWLDDPAAPWNRFARDPEVALSRTPQRGGAGPPRAPAIADATWEGGGSNGRMRARDVAAARSAMEAGLLPGMDDRAANAALGLGPPLRADEREATRMQRLVPSYSRGSEVLGARVEAAYRLQAGGGGGWVEPHVSWVRELPPLSRAAAVQRRRYDLVVAPFQLGLLPTEEGRQRLVRQLWDRCGGVLVLIEPGTPSGFANVAEARQLVLGLEARKRGQLLMAAASSASSGGDVDARVAEKLQASGSHVVAPCPHDGTCPILDRHTAGRVVLGRRRNALLLTYKMVMDPLVFLLILWPPAWGGPLLRVPEAWLEADRRHGLHVLYHSVMEPSLMQLAPRHQLWAALANLLPMTLLGYHVYWGRWGLALGFGIGNAALGLALSLATDFTTRRLFVRWRSNAQPDKAE</sequence>
<comment type="function">
    <text evidence="7">Mitochondrial ribosome (mitoribosome) assembly factor. Binds at the interface of the head and body domains of the mitochondrial small ribosomal subunit (mt-SSU), occluding the mRNA channel and preventing compaction of the head domain towards the body. Probable inactive methyltransferase: retains the characteristic folding and ability to bind S-adenosyl-L-methionine, but it probably lost its methyltransferase activity.</text>
</comment>
<evidence type="ECO:0000256" key="3">
    <source>
        <dbReference type="ARBA" id="ARBA00022946"/>
    </source>
</evidence>
<keyword evidence="10" id="KW-0808">Transferase</keyword>
<keyword evidence="2" id="KW-0479">Metal-binding</keyword>
<dbReference type="EMBL" id="PGGS01000265">
    <property type="protein sequence ID" value="PNH06003.1"/>
    <property type="molecule type" value="Genomic_DNA"/>
</dbReference>
<accession>A0A2J8A0E1</accession>
<protein>
    <submittedName>
        <fullName evidence="10">Methyltransferase-like protein 17, mitochondrial</fullName>
    </submittedName>
</protein>
<evidence type="ECO:0000256" key="5">
    <source>
        <dbReference type="ARBA" id="ARBA00023014"/>
    </source>
</evidence>
<evidence type="ECO:0000256" key="9">
    <source>
        <dbReference type="SAM" id="Phobius"/>
    </source>
</evidence>
<organism evidence="10 11">
    <name type="scientific">Tetrabaena socialis</name>
    <dbReference type="NCBI Taxonomy" id="47790"/>
    <lineage>
        <taxon>Eukaryota</taxon>
        <taxon>Viridiplantae</taxon>
        <taxon>Chlorophyta</taxon>
        <taxon>core chlorophytes</taxon>
        <taxon>Chlorophyceae</taxon>
        <taxon>CS clade</taxon>
        <taxon>Chlamydomonadales</taxon>
        <taxon>Tetrabaenaceae</taxon>
        <taxon>Tetrabaena</taxon>
    </lineage>
</organism>
<dbReference type="PANTHER" id="PTHR13184:SF5">
    <property type="entry name" value="METHYLTRANSFERASE-LIKE PROTEIN 17, MITOCHONDRIAL"/>
    <property type="match status" value="1"/>
</dbReference>
<dbReference type="GO" id="GO:0032259">
    <property type="term" value="P:methylation"/>
    <property type="evidence" value="ECO:0007669"/>
    <property type="project" value="UniProtKB-KW"/>
</dbReference>
<feature type="transmembrane region" description="Helical" evidence="9">
    <location>
        <begin position="512"/>
        <end position="533"/>
    </location>
</feature>
<evidence type="ECO:0000313" key="11">
    <source>
        <dbReference type="Proteomes" id="UP000236333"/>
    </source>
</evidence>
<keyword evidence="3" id="KW-0809">Transit peptide</keyword>
<evidence type="ECO:0000256" key="7">
    <source>
        <dbReference type="ARBA" id="ARBA00045681"/>
    </source>
</evidence>
<dbReference type="PANTHER" id="PTHR13184">
    <property type="entry name" value="37S RIBOSOMAL PROTEIN S22"/>
    <property type="match status" value="1"/>
</dbReference>
<reference evidence="10 11" key="1">
    <citation type="journal article" date="2017" name="Mol. Biol. Evol.">
        <title>The 4-celled Tetrabaena socialis nuclear genome reveals the essential components for genetic control of cell number at the origin of multicellularity in the volvocine lineage.</title>
        <authorList>
            <person name="Featherston J."/>
            <person name="Arakaki Y."/>
            <person name="Hanschen E.R."/>
            <person name="Ferris P.J."/>
            <person name="Michod R.E."/>
            <person name="Olson B.J.S.C."/>
            <person name="Nozaki H."/>
            <person name="Durand P.M."/>
        </authorList>
    </citation>
    <scope>NUCLEOTIDE SEQUENCE [LARGE SCALE GENOMIC DNA]</scope>
    <source>
        <strain evidence="10 11">NIES-571</strain>
    </source>
</reference>
<dbReference type="InterPro" id="IPR052571">
    <property type="entry name" value="Mt_RNA_Methyltransferase"/>
</dbReference>
<dbReference type="GO" id="GO:0005763">
    <property type="term" value="C:mitochondrial small ribosomal subunit"/>
    <property type="evidence" value="ECO:0007669"/>
    <property type="project" value="TreeGrafter"/>
</dbReference>
<keyword evidence="10" id="KW-0489">Methyltransferase</keyword>
<evidence type="ECO:0000256" key="2">
    <source>
        <dbReference type="ARBA" id="ARBA00022723"/>
    </source>
</evidence>
<dbReference type="Proteomes" id="UP000236333">
    <property type="component" value="Unassembled WGS sequence"/>
</dbReference>